<gene>
    <name evidence="10" type="ORF">G7Y89_g5110</name>
</gene>
<feature type="transmembrane region" description="Helical" evidence="8">
    <location>
        <begin position="98"/>
        <end position="116"/>
    </location>
</feature>
<evidence type="ECO:0000313" key="11">
    <source>
        <dbReference type="Proteomes" id="UP000566819"/>
    </source>
</evidence>
<feature type="transmembrane region" description="Helical" evidence="8">
    <location>
        <begin position="16"/>
        <end position="34"/>
    </location>
</feature>
<dbReference type="SUPFAM" id="SSF103473">
    <property type="entry name" value="MFS general substrate transporter"/>
    <property type="match status" value="1"/>
</dbReference>
<evidence type="ECO:0000256" key="8">
    <source>
        <dbReference type="SAM" id="Phobius"/>
    </source>
</evidence>
<keyword evidence="6 8" id="KW-0472">Membrane</keyword>
<dbReference type="GO" id="GO:0016020">
    <property type="term" value="C:membrane"/>
    <property type="evidence" value="ECO:0007669"/>
    <property type="project" value="UniProtKB-SubCell"/>
</dbReference>
<accession>A0A8H4RQ60</accession>
<comment type="caution">
    <text evidence="10">The sequence shown here is derived from an EMBL/GenBank/DDBJ whole genome shotgun (WGS) entry which is preliminary data.</text>
</comment>
<dbReference type="InterPro" id="IPR050360">
    <property type="entry name" value="MFS_Sugar_Transporters"/>
</dbReference>
<dbReference type="Proteomes" id="UP000566819">
    <property type="component" value="Unassembled WGS sequence"/>
</dbReference>
<evidence type="ECO:0000256" key="7">
    <source>
        <dbReference type="RuleBase" id="RU003346"/>
    </source>
</evidence>
<evidence type="ECO:0000256" key="6">
    <source>
        <dbReference type="ARBA" id="ARBA00023136"/>
    </source>
</evidence>
<dbReference type="EMBL" id="JAAMPI010000298">
    <property type="protein sequence ID" value="KAF4633006.1"/>
    <property type="molecule type" value="Genomic_DNA"/>
</dbReference>
<keyword evidence="3 7" id="KW-0813">Transport</keyword>
<dbReference type="PROSITE" id="PS50850">
    <property type="entry name" value="MFS"/>
    <property type="match status" value="1"/>
</dbReference>
<dbReference type="Gene3D" id="1.20.1250.20">
    <property type="entry name" value="MFS general substrate transporter like domains"/>
    <property type="match status" value="1"/>
</dbReference>
<comment type="similarity">
    <text evidence="2 7">Belongs to the major facilitator superfamily. Sugar transporter (TC 2.A.1.1) family.</text>
</comment>
<evidence type="ECO:0000256" key="4">
    <source>
        <dbReference type="ARBA" id="ARBA00022692"/>
    </source>
</evidence>
<feature type="domain" description="Major facilitator superfamily (MFS) profile" evidence="9">
    <location>
        <begin position="21"/>
        <end position="353"/>
    </location>
</feature>
<dbReference type="InterPro" id="IPR020846">
    <property type="entry name" value="MFS_dom"/>
</dbReference>
<organism evidence="10 11">
    <name type="scientific">Cudoniella acicularis</name>
    <dbReference type="NCBI Taxonomy" id="354080"/>
    <lineage>
        <taxon>Eukaryota</taxon>
        <taxon>Fungi</taxon>
        <taxon>Dikarya</taxon>
        <taxon>Ascomycota</taxon>
        <taxon>Pezizomycotina</taxon>
        <taxon>Leotiomycetes</taxon>
        <taxon>Helotiales</taxon>
        <taxon>Tricladiaceae</taxon>
        <taxon>Cudoniella</taxon>
    </lineage>
</organism>
<keyword evidence="4 8" id="KW-0812">Transmembrane</keyword>
<dbReference type="PANTHER" id="PTHR48022:SF17">
    <property type="entry name" value="HEXOSE TRANSPORTER"/>
    <property type="match status" value="1"/>
</dbReference>
<protein>
    <recommendedName>
        <fullName evidence="9">Major facilitator superfamily (MFS) profile domain-containing protein</fullName>
    </recommendedName>
</protein>
<dbReference type="OrthoDB" id="5141738at2759"/>
<dbReference type="AlphaFoldDB" id="A0A8H4RQ60"/>
<evidence type="ECO:0000256" key="3">
    <source>
        <dbReference type="ARBA" id="ARBA00022448"/>
    </source>
</evidence>
<dbReference type="GO" id="GO:0005351">
    <property type="term" value="F:carbohydrate:proton symporter activity"/>
    <property type="evidence" value="ECO:0007669"/>
    <property type="project" value="TreeGrafter"/>
</dbReference>
<evidence type="ECO:0000313" key="10">
    <source>
        <dbReference type="EMBL" id="KAF4633006.1"/>
    </source>
</evidence>
<dbReference type="PROSITE" id="PS00217">
    <property type="entry name" value="SUGAR_TRANSPORT_2"/>
    <property type="match status" value="1"/>
</dbReference>
<comment type="subcellular location">
    <subcellularLocation>
        <location evidence="1">Membrane</location>
        <topology evidence="1">Multi-pass membrane protein</topology>
    </subcellularLocation>
</comment>
<reference evidence="10 11" key="1">
    <citation type="submission" date="2020-03" db="EMBL/GenBank/DDBJ databases">
        <title>Draft Genome Sequence of Cudoniella acicularis.</title>
        <authorList>
            <person name="Buettner E."/>
            <person name="Kellner H."/>
        </authorList>
    </citation>
    <scope>NUCLEOTIDE SEQUENCE [LARGE SCALE GENOMIC DNA]</scope>
    <source>
        <strain evidence="10 11">DSM 108380</strain>
    </source>
</reference>
<proteinExistence type="inferred from homology"/>
<feature type="transmembrane region" description="Helical" evidence="8">
    <location>
        <begin position="188"/>
        <end position="209"/>
    </location>
</feature>
<evidence type="ECO:0000259" key="9">
    <source>
        <dbReference type="PROSITE" id="PS50850"/>
    </source>
</evidence>
<dbReference type="InterPro" id="IPR036259">
    <property type="entry name" value="MFS_trans_sf"/>
</dbReference>
<dbReference type="Pfam" id="PF00083">
    <property type="entry name" value="Sugar_tr"/>
    <property type="match status" value="1"/>
</dbReference>
<evidence type="ECO:0000256" key="2">
    <source>
        <dbReference type="ARBA" id="ARBA00010992"/>
    </source>
</evidence>
<dbReference type="InterPro" id="IPR005828">
    <property type="entry name" value="MFS_sugar_transport-like"/>
</dbReference>
<dbReference type="PANTHER" id="PTHR48022">
    <property type="entry name" value="PLASTIDIC GLUCOSE TRANSPORTER 4"/>
    <property type="match status" value="1"/>
</dbReference>
<feature type="transmembrane region" description="Helical" evidence="8">
    <location>
        <begin position="156"/>
        <end position="176"/>
    </location>
</feature>
<evidence type="ECO:0000256" key="5">
    <source>
        <dbReference type="ARBA" id="ARBA00022989"/>
    </source>
</evidence>
<dbReference type="InterPro" id="IPR003663">
    <property type="entry name" value="Sugar/inositol_transpt"/>
</dbReference>
<dbReference type="PROSITE" id="PS00216">
    <property type="entry name" value="SUGAR_TRANSPORT_1"/>
    <property type="match status" value="2"/>
</dbReference>
<name>A0A8H4RQ60_9HELO</name>
<sequence length="353" mass="38099">MGLALKKPSGVPGRSWPAIVIGMFVAFGGVLFGYDTGTINGILAMPYWRNQFSTGYTINGEPAITASQQSEIVSILSAGTFFGALGAAPIADFIGRRFSLITSCFVFIFGVILQTASTAIPMFVAGRFFAGFGVGLISALIPLYQSETSPKWIRGVIVGSYQFAITVGLLLAAIVNNATHNRDNSGSYRIPIAVQFAWALILIAGMLILPETPRYLIKRGRPEKAARSLAKLRRLPEDHEAIQDELAEITANHEYELTLGKASYLDCFKVGVRKRLATGCALQALQQLTGINFIFYYGTQYFQNSGIKNNFTISMITSAVNVGSTIPGLYAIDKFGRRPLLLVAPSACASPNS</sequence>
<evidence type="ECO:0000256" key="1">
    <source>
        <dbReference type="ARBA" id="ARBA00004141"/>
    </source>
</evidence>
<keyword evidence="5 8" id="KW-1133">Transmembrane helix</keyword>
<keyword evidence="11" id="KW-1185">Reference proteome</keyword>
<feature type="transmembrane region" description="Helical" evidence="8">
    <location>
        <begin position="122"/>
        <end position="144"/>
    </location>
</feature>
<dbReference type="InterPro" id="IPR005829">
    <property type="entry name" value="Sugar_transporter_CS"/>
</dbReference>
<dbReference type="NCBIfam" id="TIGR00879">
    <property type="entry name" value="SP"/>
    <property type="match status" value="1"/>
</dbReference>
<dbReference type="PRINTS" id="PR00171">
    <property type="entry name" value="SUGRTRNSPORT"/>
</dbReference>